<dbReference type="Pfam" id="PF05552">
    <property type="entry name" value="MS_channel_1st_1"/>
    <property type="match status" value="4"/>
</dbReference>
<proteinExistence type="inferred from homology"/>
<evidence type="ECO:0000313" key="2">
    <source>
        <dbReference type="EMBL" id="SIR86118.1"/>
    </source>
</evidence>
<feature type="transmembrane region" description="Helical" evidence="1">
    <location>
        <begin position="161"/>
        <end position="185"/>
    </location>
</feature>
<dbReference type="GO" id="GO:0005886">
    <property type="term" value="C:plasma membrane"/>
    <property type="evidence" value="ECO:0007669"/>
    <property type="project" value="UniProtKB-SubCell"/>
</dbReference>
<dbReference type="InterPro" id="IPR008910">
    <property type="entry name" value="MSC_TM_helix"/>
</dbReference>
<comment type="similarity">
    <text evidence="1">Belongs to the MscS (TC 1.A.23) family.</text>
</comment>
<dbReference type="RefSeq" id="WP_076554936.1">
    <property type="nucleotide sequence ID" value="NZ_FTNU01000004.1"/>
</dbReference>
<dbReference type="Proteomes" id="UP000187495">
    <property type="component" value="Unassembled WGS sequence"/>
</dbReference>
<keyword evidence="1" id="KW-0997">Cell inner membrane</keyword>
<feature type="transmembrane region" description="Helical" evidence="1">
    <location>
        <begin position="67"/>
        <end position="85"/>
    </location>
</feature>
<evidence type="ECO:0000256" key="1">
    <source>
        <dbReference type="RuleBase" id="RU369025"/>
    </source>
</evidence>
<dbReference type="GO" id="GO:0008381">
    <property type="term" value="F:mechanosensitive monoatomic ion channel activity"/>
    <property type="evidence" value="ECO:0007669"/>
    <property type="project" value="InterPro"/>
</dbReference>
<keyword evidence="1" id="KW-1003">Cell membrane</keyword>
<evidence type="ECO:0000313" key="3">
    <source>
        <dbReference type="Proteomes" id="UP000187495"/>
    </source>
</evidence>
<keyword evidence="1" id="KW-0812">Transmembrane</keyword>
<feature type="transmembrane region" description="Helical" evidence="1">
    <location>
        <begin position="417"/>
        <end position="438"/>
    </location>
</feature>
<protein>
    <recommendedName>
        <fullName evidence="1">Small-conductance mechanosensitive channel</fullName>
    </recommendedName>
</protein>
<dbReference type="EMBL" id="FTNU01000004">
    <property type="protein sequence ID" value="SIR86118.1"/>
    <property type="molecule type" value="Genomic_DNA"/>
</dbReference>
<dbReference type="NCBIfam" id="NF033912">
    <property type="entry name" value="msc"/>
    <property type="match status" value="1"/>
</dbReference>
<comment type="subunit">
    <text evidence="1">Homoheptamer.</text>
</comment>
<feature type="transmembrane region" description="Helical" evidence="1">
    <location>
        <begin position="373"/>
        <end position="405"/>
    </location>
</feature>
<gene>
    <name evidence="2" type="ORF">SAMN02745664_10477</name>
</gene>
<comment type="function">
    <text evidence="1">Mechanosensitive channel that participates in the regulation of osmotic pressure changes within the cell, opening in response to stretch forces in the membrane lipid bilayer, without the need for other proteins. Contributes to normal resistance to hypoosmotic shock. Forms an ion channel of 1.0 nanosiemens conductance with a slight preference for anions.</text>
</comment>
<keyword evidence="3" id="KW-1185">Reference proteome</keyword>
<dbReference type="PANTHER" id="PTHR30221">
    <property type="entry name" value="SMALL-CONDUCTANCE MECHANOSENSITIVE CHANNEL"/>
    <property type="match status" value="1"/>
</dbReference>
<keyword evidence="1" id="KW-1133">Transmembrane helix</keyword>
<keyword evidence="1" id="KW-0472">Membrane</keyword>
<accession>A0A1N7EDR7</accession>
<feature type="transmembrane region" description="Helical" evidence="1">
    <location>
        <begin position="105"/>
        <end position="128"/>
    </location>
</feature>
<keyword evidence="1" id="KW-0813">Transport</keyword>
<feature type="transmembrane region" description="Helical" evidence="1">
    <location>
        <begin position="197"/>
        <end position="218"/>
    </location>
</feature>
<dbReference type="Gene3D" id="1.10.287.1260">
    <property type="match status" value="2"/>
</dbReference>
<dbReference type="PANTHER" id="PTHR30221:SF1">
    <property type="entry name" value="SMALL-CONDUCTANCE MECHANOSENSITIVE CHANNEL"/>
    <property type="match status" value="1"/>
</dbReference>
<sequence>MDFNRIMIFNQGLQGPIGSVIGAVLIFVLGWLAALILAALTRKALTKLNVNERMQHSTGSAYQVDNILAKIVFWFVFAIGVSGALNQLNLNSISVPFANMINQVLLFLPNLLAAVAVGVIGWVIATVAKNAANMALNKTNLDEKLSQQAGVTPLSSTIADVIYWFILLIVLTMILGRLGLTGLFTPLTNMIDKIFDFVPNMLMAALVFFVGLIVARVVRGIITKVVAGLNIQTLAAKAGVSNENSLPNIAGSLSFLLIIVPFTIAALDALKIEAISRPATNMLNKIMETLPNVFTAVAILAITYFVVRMVANIIKGLLASTQLDSLPARVGLQGVLGTKRLSEVISCGILFFAMLFATTAAADVLGLEQIRDIVTMFISFGGQIVLGAVILAVGFWLAGIIAGIVERSAHGSRLSANIVRVLIMGLVLAMGLRAMGIADSIVNLAFGLTLGAVAVAFALAFGLGGREAAARLLKRIQDKAEQEADNK</sequence>
<organism evidence="2 3">
    <name type="scientific">Moraxella cuniculi DSM 21768</name>
    <dbReference type="NCBI Taxonomy" id="1122245"/>
    <lineage>
        <taxon>Bacteria</taxon>
        <taxon>Pseudomonadati</taxon>
        <taxon>Pseudomonadota</taxon>
        <taxon>Gammaproteobacteria</taxon>
        <taxon>Moraxellales</taxon>
        <taxon>Moraxellaceae</taxon>
        <taxon>Moraxella</taxon>
    </lineage>
</organism>
<comment type="caution">
    <text evidence="1">Lacks conserved residue(s) required for the propagation of feature annotation.</text>
</comment>
<feature type="transmembrane region" description="Helical" evidence="1">
    <location>
        <begin position="20"/>
        <end position="40"/>
    </location>
</feature>
<dbReference type="AlphaFoldDB" id="A0A1N7EDR7"/>
<feature type="transmembrane region" description="Helical" evidence="1">
    <location>
        <begin position="444"/>
        <end position="465"/>
    </location>
</feature>
<comment type="subcellular location">
    <subcellularLocation>
        <location evidence="1">Cell inner membrane</location>
        <topology evidence="1">Multi-pass membrane protein</topology>
    </subcellularLocation>
</comment>
<keyword evidence="1" id="KW-0406">Ion transport</keyword>
<dbReference type="STRING" id="34061.B0189_06885"/>
<reference evidence="3" key="1">
    <citation type="submission" date="2017-01" db="EMBL/GenBank/DDBJ databases">
        <authorList>
            <person name="Varghese N."/>
            <person name="Submissions S."/>
        </authorList>
    </citation>
    <scope>NUCLEOTIDE SEQUENCE [LARGE SCALE GENOMIC DNA]</scope>
    <source>
        <strain evidence="3">DSM 21768</strain>
    </source>
</reference>
<name>A0A1N7EDR7_9GAMM</name>
<feature type="transmembrane region" description="Helical" evidence="1">
    <location>
        <begin position="290"/>
        <end position="307"/>
    </location>
</feature>
<dbReference type="InterPro" id="IPR045275">
    <property type="entry name" value="MscS_archaea/bacteria_type"/>
</dbReference>
<feature type="transmembrane region" description="Helical" evidence="1">
    <location>
        <begin position="249"/>
        <end position="270"/>
    </location>
</feature>
<keyword evidence="1" id="KW-0407">Ion channel</keyword>
<feature type="transmembrane region" description="Helical" evidence="1">
    <location>
        <begin position="344"/>
        <end position="367"/>
    </location>
</feature>